<protein>
    <submittedName>
        <fullName evidence="3">Uncharacterized protein</fullName>
    </submittedName>
</protein>
<evidence type="ECO:0000313" key="5">
    <source>
        <dbReference type="Proteomes" id="UP000290037"/>
    </source>
</evidence>
<proteinExistence type="predicted"/>
<sequence length="220" mass="25971">MEDLSSYSQYLELIALIIGVIKYKEFKDFYFKYVFYFLIYVVANEFLAGISYEVLNIPNTFLYNIYILIHFSFFLAWFHSLIVSTVKARILKFFFLLYIVFWFGEALTIGTITDNYLSITFSLGTLLLIIAVAFYFIEMLTREVVLNITQSPYFWVSFGILTYCVTYLPFYITLMFFLQENPVILSVVLFLINCIQYCCIAIAFIKSDRYQMEHPIAKKS</sequence>
<reference evidence="4" key="2">
    <citation type="submission" date="2016-11" db="EMBL/GenBank/DDBJ databases">
        <authorList>
            <person name="Varghese N."/>
            <person name="Submissions S."/>
        </authorList>
    </citation>
    <scope>NUCLEOTIDE SEQUENCE [LARGE SCALE GENOMIC DNA]</scope>
    <source>
        <strain evidence="4">DSM 19859</strain>
    </source>
</reference>
<keyword evidence="5" id="KW-1185">Reference proteome</keyword>
<evidence type="ECO:0000313" key="3">
    <source>
        <dbReference type="EMBL" id="SHI03119.1"/>
    </source>
</evidence>
<reference evidence="3" key="1">
    <citation type="submission" date="2016-11" db="EMBL/GenBank/DDBJ databases">
        <authorList>
            <person name="Jaros S."/>
            <person name="Januszkiewicz K."/>
            <person name="Wedrychowicz H."/>
        </authorList>
    </citation>
    <scope>NUCLEOTIDE SEQUENCE [LARGE SCALE GENOMIC DNA]</scope>
    <source>
        <strain evidence="3">DSM 19859</strain>
    </source>
</reference>
<feature type="transmembrane region" description="Helical" evidence="1">
    <location>
        <begin position="61"/>
        <end position="81"/>
    </location>
</feature>
<keyword evidence="1" id="KW-1133">Transmembrane helix</keyword>
<dbReference type="EMBL" id="QOVN01000002">
    <property type="protein sequence ID" value="RXG30253.1"/>
    <property type="molecule type" value="Genomic_DNA"/>
</dbReference>
<dbReference type="OrthoDB" id="1453530at2"/>
<evidence type="ECO:0000313" key="2">
    <source>
        <dbReference type="EMBL" id="RXG30253.1"/>
    </source>
</evidence>
<dbReference type="Proteomes" id="UP000290037">
    <property type="component" value="Unassembled WGS sequence"/>
</dbReference>
<dbReference type="RefSeq" id="WP_072982224.1">
    <property type="nucleotide sequence ID" value="NZ_FQXT01000003.1"/>
</dbReference>
<gene>
    <name evidence="2" type="ORF">DSM01_1003</name>
    <name evidence="3" type="ORF">SAMN04487999_1708</name>
</gene>
<feature type="transmembrane region" description="Helical" evidence="1">
    <location>
        <begin position="35"/>
        <end position="55"/>
    </location>
</feature>
<evidence type="ECO:0000313" key="4">
    <source>
        <dbReference type="Proteomes" id="UP000184240"/>
    </source>
</evidence>
<dbReference type="EMBL" id="FQXT01000003">
    <property type="protein sequence ID" value="SHI03119.1"/>
    <property type="molecule type" value="Genomic_DNA"/>
</dbReference>
<feature type="transmembrane region" description="Helical" evidence="1">
    <location>
        <begin position="183"/>
        <end position="205"/>
    </location>
</feature>
<name>A0A1M5XTP5_9FLAO</name>
<feature type="transmembrane region" description="Helical" evidence="1">
    <location>
        <begin position="93"/>
        <end position="113"/>
    </location>
</feature>
<dbReference type="AlphaFoldDB" id="A0A1M5XTP5"/>
<feature type="transmembrane region" description="Helical" evidence="1">
    <location>
        <begin position="153"/>
        <end position="177"/>
    </location>
</feature>
<reference evidence="2 5" key="3">
    <citation type="submission" date="2018-07" db="EMBL/GenBank/DDBJ databases">
        <title>Leeuwenhoekiella genomics.</title>
        <authorList>
            <person name="Tahon G."/>
            <person name="Willems A."/>
        </authorList>
    </citation>
    <scope>NUCLEOTIDE SEQUENCE [LARGE SCALE GENOMIC DNA]</scope>
    <source>
        <strain evidence="2 5">LMG 24856</strain>
    </source>
</reference>
<accession>A0A1M5XTP5</accession>
<dbReference type="STRING" id="573501.SAMN04487999_1708"/>
<organism evidence="3 4">
    <name type="scientific">Leeuwenhoekiella palythoae</name>
    <dbReference type="NCBI Taxonomy" id="573501"/>
    <lineage>
        <taxon>Bacteria</taxon>
        <taxon>Pseudomonadati</taxon>
        <taxon>Bacteroidota</taxon>
        <taxon>Flavobacteriia</taxon>
        <taxon>Flavobacteriales</taxon>
        <taxon>Flavobacteriaceae</taxon>
        <taxon>Leeuwenhoekiella</taxon>
    </lineage>
</organism>
<dbReference type="Proteomes" id="UP000184240">
    <property type="component" value="Unassembled WGS sequence"/>
</dbReference>
<keyword evidence="1" id="KW-0472">Membrane</keyword>
<keyword evidence="1" id="KW-0812">Transmembrane</keyword>
<feature type="transmembrane region" description="Helical" evidence="1">
    <location>
        <begin position="119"/>
        <end position="141"/>
    </location>
</feature>
<evidence type="ECO:0000256" key="1">
    <source>
        <dbReference type="SAM" id="Phobius"/>
    </source>
</evidence>